<dbReference type="EMBL" id="FWFN01000004">
    <property type="protein sequence ID" value="SLN47561.1"/>
    <property type="molecule type" value="Genomic_DNA"/>
</dbReference>
<feature type="chain" id="PRO_5012078211" evidence="1">
    <location>
        <begin position="36"/>
        <end position="274"/>
    </location>
</feature>
<keyword evidence="3" id="KW-1185">Reference proteome</keyword>
<sequence>MTPNRNRMTRLRHAALGTLAAAALALPLAPDAARAQGVVPIVTTMGLDSLSCPRSTVRLGVLGDSLADGLWGAVQRALGQCGSVEVLRLTQVSDGLTHTPPEEWIQRFNAATQSTDAQDVFIVQIGANDLRPLRDDRSRVPYGTPEWDTLYAKRVGELASALSDRADRLLWVGLPVVGEGKFEPEYQHVNALISQTLTALNLPFHDIRELSRFGAEDFAMNAVVNGSTRQLRAPDKIHFTPLGYELIAAALAPEIKDAMATRERKAIFGNAALQ</sequence>
<protein>
    <submittedName>
        <fullName evidence="2">Uncharacterized protein</fullName>
    </submittedName>
</protein>
<dbReference type="RefSeq" id="WP_085888296.1">
    <property type="nucleotide sequence ID" value="NZ_FWFN01000004.1"/>
</dbReference>
<dbReference type="Gene3D" id="3.40.50.1110">
    <property type="entry name" value="SGNH hydrolase"/>
    <property type="match status" value="1"/>
</dbReference>
<dbReference type="InterPro" id="IPR006311">
    <property type="entry name" value="TAT_signal"/>
</dbReference>
<dbReference type="Pfam" id="PF04311">
    <property type="entry name" value="DUF459"/>
    <property type="match status" value="1"/>
</dbReference>
<accession>A0A1X6ZDB8</accession>
<dbReference type="InterPro" id="IPR007407">
    <property type="entry name" value="DUF459"/>
</dbReference>
<organism evidence="2 3">
    <name type="scientific">Pseudooceanicola marinus</name>
    <dbReference type="NCBI Taxonomy" id="396013"/>
    <lineage>
        <taxon>Bacteria</taxon>
        <taxon>Pseudomonadati</taxon>
        <taxon>Pseudomonadota</taxon>
        <taxon>Alphaproteobacteria</taxon>
        <taxon>Rhodobacterales</taxon>
        <taxon>Paracoccaceae</taxon>
        <taxon>Pseudooceanicola</taxon>
    </lineage>
</organism>
<proteinExistence type="predicted"/>
<feature type="signal peptide" evidence="1">
    <location>
        <begin position="1"/>
        <end position="35"/>
    </location>
</feature>
<dbReference type="SUPFAM" id="SSF52266">
    <property type="entry name" value="SGNH hydrolase"/>
    <property type="match status" value="1"/>
</dbReference>
<dbReference type="InterPro" id="IPR036514">
    <property type="entry name" value="SGNH_hydro_sf"/>
</dbReference>
<evidence type="ECO:0000313" key="3">
    <source>
        <dbReference type="Proteomes" id="UP000193963"/>
    </source>
</evidence>
<dbReference type="AlphaFoldDB" id="A0A1X6ZDB8"/>
<dbReference type="Proteomes" id="UP000193963">
    <property type="component" value="Unassembled WGS sequence"/>
</dbReference>
<evidence type="ECO:0000313" key="2">
    <source>
        <dbReference type="EMBL" id="SLN47561.1"/>
    </source>
</evidence>
<evidence type="ECO:0000256" key="1">
    <source>
        <dbReference type="SAM" id="SignalP"/>
    </source>
</evidence>
<keyword evidence="1" id="KW-0732">Signal</keyword>
<name>A0A1X6ZDB8_9RHOB</name>
<dbReference type="PROSITE" id="PS51318">
    <property type="entry name" value="TAT"/>
    <property type="match status" value="1"/>
</dbReference>
<dbReference type="OrthoDB" id="9805649at2"/>
<reference evidence="2 3" key="1">
    <citation type="submission" date="2017-03" db="EMBL/GenBank/DDBJ databases">
        <authorList>
            <person name="Afonso C.L."/>
            <person name="Miller P.J."/>
            <person name="Scott M.A."/>
            <person name="Spackman E."/>
            <person name="Goraichik I."/>
            <person name="Dimitrov K.M."/>
            <person name="Suarez D.L."/>
            <person name="Swayne D.E."/>
        </authorList>
    </citation>
    <scope>NUCLEOTIDE SEQUENCE [LARGE SCALE GENOMIC DNA]</scope>
    <source>
        <strain evidence="2 3">CECT 7751</strain>
    </source>
</reference>
<gene>
    <name evidence="2" type="ORF">PSM7751_02244</name>
</gene>
<dbReference type="GO" id="GO:0016788">
    <property type="term" value="F:hydrolase activity, acting on ester bonds"/>
    <property type="evidence" value="ECO:0007669"/>
    <property type="project" value="UniProtKB-ARBA"/>
</dbReference>